<feature type="compositionally biased region" description="Low complexity" evidence="1">
    <location>
        <begin position="103"/>
        <end position="114"/>
    </location>
</feature>
<dbReference type="Proteomes" id="UP000281553">
    <property type="component" value="Unassembled WGS sequence"/>
</dbReference>
<keyword evidence="3" id="KW-1185">Reference proteome</keyword>
<proteinExistence type="predicted"/>
<accession>A0A3P7LDH3</accession>
<feature type="compositionally biased region" description="Acidic residues" evidence="1">
    <location>
        <begin position="72"/>
        <end position="86"/>
    </location>
</feature>
<evidence type="ECO:0000256" key="1">
    <source>
        <dbReference type="SAM" id="MobiDB-lite"/>
    </source>
</evidence>
<gene>
    <name evidence="2" type="ORF">DILT_LOCUS10685</name>
</gene>
<feature type="compositionally biased region" description="Acidic residues" evidence="1">
    <location>
        <begin position="167"/>
        <end position="180"/>
    </location>
</feature>
<organism evidence="2 3">
    <name type="scientific">Dibothriocephalus latus</name>
    <name type="common">Fish tapeworm</name>
    <name type="synonym">Diphyllobothrium latum</name>
    <dbReference type="NCBI Taxonomy" id="60516"/>
    <lineage>
        <taxon>Eukaryota</taxon>
        <taxon>Metazoa</taxon>
        <taxon>Spiralia</taxon>
        <taxon>Lophotrochozoa</taxon>
        <taxon>Platyhelminthes</taxon>
        <taxon>Cestoda</taxon>
        <taxon>Eucestoda</taxon>
        <taxon>Diphyllobothriidea</taxon>
        <taxon>Diphyllobothriidae</taxon>
        <taxon>Dibothriocephalus</taxon>
    </lineage>
</organism>
<sequence length="391" mass="42153">MCGPLIFQLNSVALAPDFLNSPGHQFTTTTSADDASLATAEDVAAVSVDVALAAADPAIVREETKNKKLDEGDLAFGDEGEEEEGSGDLGEAFFNANDEFASENEASTSESSVAFEHPSSSLAGDRIDAEGAKTADVDPGDAESQDSETPFVTPRGGSHHPGLSDQSESEEADAEKEEEDRVVPTPQRAPPSRKVPVTFYDSMPTISLPPGHLPLYASWAIHTLGKPQLEDARFNRQCREDGPGSTILQSYTMSSSLDTPSHPSELSQITQRQLRIKNVRRITHLQEMHRIESTVSPTLDFSVAAIFSCLGMFNFHGLQTGRARIEVVVAVGVRADNEVCALHPILPFMTDRSAVRWLSFSLDFPVLDRSVCSLIEMTPSGACSHIDPLPS</sequence>
<feature type="region of interest" description="Disordered" evidence="1">
    <location>
        <begin position="70"/>
        <end position="90"/>
    </location>
</feature>
<evidence type="ECO:0000313" key="3">
    <source>
        <dbReference type="Proteomes" id="UP000281553"/>
    </source>
</evidence>
<name>A0A3P7LDH3_DIBLA</name>
<protein>
    <submittedName>
        <fullName evidence="2">Uncharacterized protein</fullName>
    </submittedName>
</protein>
<dbReference type="AlphaFoldDB" id="A0A3P7LDH3"/>
<reference evidence="2 3" key="1">
    <citation type="submission" date="2018-11" db="EMBL/GenBank/DDBJ databases">
        <authorList>
            <consortium name="Pathogen Informatics"/>
        </authorList>
    </citation>
    <scope>NUCLEOTIDE SEQUENCE [LARGE SCALE GENOMIC DNA]</scope>
</reference>
<dbReference type="EMBL" id="UYRU01060585">
    <property type="protein sequence ID" value="VDN14854.1"/>
    <property type="molecule type" value="Genomic_DNA"/>
</dbReference>
<feature type="compositionally biased region" description="Basic and acidic residues" evidence="1">
    <location>
        <begin position="125"/>
        <end position="136"/>
    </location>
</feature>
<evidence type="ECO:0000313" key="2">
    <source>
        <dbReference type="EMBL" id="VDN14854.1"/>
    </source>
</evidence>
<feature type="region of interest" description="Disordered" evidence="1">
    <location>
        <begin position="102"/>
        <end position="196"/>
    </location>
</feature>